<keyword evidence="6" id="KW-1185">Reference proteome</keyword>
<evidence type="ECO:0000313" key="5">
    <source>
        <dbReference type="EMBL" id="GBP03903.1"/>
    </source>
</evidence>
<dbReference type="InterPro" id="IPR002213">
    <property type="entry name" value="UDP_glucos_trans"/>
</dbReference>
<dbReference type="InterPro" id="IPR050271">
    <property type="entry name" value="UDP-glycosyltransferase"/>
</dbReference>
<comment type="caution">
    <text evidence="5">The sequence shown here is derived from an EMBL/GenBank/DDBJ whole genome shotgun (WGS) entry which is preliminary data.</text>
</comment>
<dbReference type="Pfam" id="PF00201">
    <property type="entry name" value="UDPGT"/>
    <property type="match status" value="1"/>
</dbReference>
<keyword evidence="4" id="KW-0732">Signal</keyword>
<evidence type="ECO:0000256" key="1">
    <source>
        <dbReference type="ARBA" id="ARBA00009995"/>
    </source>
</evidence>
<accession>A0A4C1SNU7</accession>
<evidence type="ECO:0000313" key="6">
    <source>
        <dbReference type="Proteomes" id="UP000299102"/>
    </source>
</evidence>
<dbReference type="SUPFAM" id="SSF53756">
    <property type="entry name" value="UDP-Glycosyltransferase/glycogen phosphorylase"/>
    <property type="match status" value="1"/>
</dbReference>
<feature type="signal peptide" evidence="4">
    <location>
        <begin position="1"/>
        <end position="21"/>
    </location>
</feature>
<dbReference type="PANTHER" id="PTHR48043:SF159">
    <property type="entry name" value="EG:EG0003.4 PROTEIN-RELATED"/>
    <property type="match status" value="1"/>
</dbReference>
<evidence type="ECO:0000256" key="4">
    <source>
        <dbReference type="SAM" id="SignalP"/>
    </source>
</evidence>
<feature type="chain" id="PRO_5020036451" evidence="4">
    <location>
        <begin position="22"/>
        <end position="352"/>
    </location>
</feature>
<dbReference type="EMBL" id="BGZK01000012">
    <property type="protein sequence ID" value="GBP03903.1"/>
    <property type="molecule type" value="Genomic_DNA"/>
</dbReference>
<sequence length="352" mass="40254">MHLHKFTFLLTILCLCHAAQGASILALFSSLSFADHYVYRGYVELLARNGHSVVVMTPYPGHFQYPEIEKIVELDVSQESAKYWDEYKKLMTNVDDYFPKMRKINELAVNVAVSQLRAQQPMAVFLNPNIGFDLVITEADVPLLYAVAEKYKAPHIAITAGSGSLMMYESKGTPNHPLYYPDLNTIFYEKLNIWEKLAEYVRYMRIRNEYYNNYLRLCQIAAEKLFGLKRDLVSVEQDIDLLFVSGTQTLIGNRPSSPAVIYTDRLHIKPALSLPQDLKAIMDGAENGCVYFSLGVVQEANQLSKTTIQMLMDAFGELPYLVFWKIEDVTAFKKPNNVITQNWFPQQEMLGE</sequence>
<dbReference type="GO" id="GO:0008194">
    <property type="term" value="F:UDP-glycosyltransferase activity"/>
    <property type="evidence" value="ECO:0007669"/>
    <property type="project" value="InterPro"/>
</dbReference>
<keyword evidence="2" id="KW-0328">Glycosyltransferase</keyword>
<dbReference type="Proteomes" id="UP000299102">
    <property type="component" value="Unassembled WGS sequence"/>
</dbReference>
<evidence type="ECO:0000256" key="3">
    <source>
        <dbReference type="ARBA" id="ARBA00022679"/>
    </source>
</evidence>
<dbReference type="STRING" id="151549.A0A4C1SNU7"/>
<proteinExistence type="inferred from homology"/>
<dbReference type="PANTHER" id="PTHR48043">
    <property type="entry name" value="EG:EG0003.4 PROTEIN-RELATED"/>
    <property type="match status" value="1"/>
</dbReference>
<dbReference type="Gene3D" id="3.40.50.2000">
    <property type="entry name" value="Glycogen Phosphorylase B"/>
    <property type="match status" value="1"/>
</dbReference>
<protein>
    <submittedName>
        <fullName evidence="5">Ecdysteroid UDP-glucosyltransferase</fullName>
    </submittedName>
</protein>
<name>A0A4C1SNU7_EUMVA</name>
<dbReference type="AlphaFoldDB" id="A0A4C1SNU7"/>
<reference evidence="5 6" key="1">
    <citation type="journal article" date="2019" name="Commun. Biol.">
        <title>The bagworm genome reveals a unique fibroin gene that provides high tensile strength.</title>
        <authorList>
            <person name="Kono N."/>
            <person name="Nakamura H."/>
            <person name="Ohtoshi R."/>
            <person name="Tomita M."/>
            <person name="Numata K."/>
            <person name="Arakawa K."/>
        </authorList>
    </citation>
    <scope>NUCLEOTIDE SEQUENCE [LARGE SCALE GENOMIC DNA]</scope>
</reference>
<comment type="similarity">
    <text evidence="1">Belongs to the UDP-glycosyltransferase family.</text>
</comment>
<evidence type="ECO:0000256" key="2">
    <source>
        <dbReference type="ARBA" id="ARBA00022676"/>
    </source>
</evidence>
<gene>
    <name evidence="5" type="primary">EGT</name>
    <name evidence="5" type="ORF">EVAR_74713_1</name>
</gene>
<organism evidence="5 6">
    <name type="scientific">Eumeta variegata</name>
    <name type="common">Bagworm moth</name>
    <name type="synonym">Eumeta japonica</name>
    <dbReference type="NCBI Taxonomy" id="151549"/>
    <lineage>
        <taxon>Eukaryota</taxon>
        <taxon>Metazoa</taxon>
        <taxon>Ecdysozoa</taxon>
        <taxon>Arthropoda</taxon>
        <taxon>Hexapoda</taxon>
        <taxon>Insecta</taxon>
        <taxon>Pterygota</taxon>
        <taxon>Neoptera</taxon>
        <taxon>Endopterygota</taxon>
        <taxon>Lepidoptera</taxon>
        <taxon>Glossata</taxon>
        <taxon>Ditrysia</taxon>
        <taxon>Tineoidea</taxon>
        <taxon>Psychidae</taxon>
        <taxon>Oiketicinae</taxon>
        <taxon>Eumeta</taxon>
    </lineage>
</organism>
<dbReference type="OrthoDB" id="5835829at2759"/>
<keyword evidence="3 5" id="KW-0808">Transferase</keyword>